<dbReference type="Proteomes" id="UP000266841">
    <property type="component" value="Unassembled WGS sequence"/>
</dbReference>
<gene>
    <name evidence="2" type="ORF">THAOC_35463</name>
</gene>
<comment type="caution">
    <text evidence="2">The sequence shown here is derived from an EMBL/GenBank/DDBJ whole genome shotgun (WGS) entry which is preliminary data.</text>
</comment>
<name>K0RH18_THAOC</name>
<feature type="compositionally biased region" description="Basic residues" evidence="1">
    <location>
        <begin position="235"/>
        <end position="244"/>
    </location>
</feature>
<organism evidence="2 3">
    <name type="scientific">Thalassiosira oceanica</name>
    <name type="common">Marine diatom</name>
    <dbReference type="NCBI Taxonomy" id="159749"/>
    <lineage>
        <taxon>Eukaryota</taxon>
        <taxon>Sar</taxon>
        <taxon>Stramenopiles</taxon>
        <taxon>Ochrophyta</taxon>
        <taxon>Bacillariophyta</taxon>
        <taxon>Coscinodiscophyceae</taxon>
        <taxon>Thalassiosirophycidae</taxon>
        <taxon>Thalassiosirales</taxon>
        <taxon>Thalassiosiraceae</taxon>
        <taxon>Thalassiosira</taxon>
    </lineage>
</organism>
<feature type="compositionally biased region" description="Basic and acidic residues" evidence="1">
    <location>
        <begin position="245"/>
        <end position="255"/>
    </location>
</feature>
<evidence type="ECO:0000256" key="1">
    <source>
        <dbReference type="SAM" id="MobiDB-lite"/>
    </source>
</evidence>
<protein>
    <submittedName>
        <fullName evidence="2">Uncharacterized protein</fullName>
    </submittedName>
</protein>
<feature type="region of interest" description="Disordered" evidence="1">
    <location>
        <begin position="132"/>
        <end position="278"/>
    </location>
</feature>
<feature type="compositionally biased region" description="Gly residues" evidence="1">
    <location>
        <begin position="177"/>
        <end position="194"/>
    </location>
</feature>
<accession>K0RH18</accession>
<evidence type="ECO:0000313" key="3">
    <source>
        <dbReference type="Proteomes" id="UP000266841"/>
    </source>
</evidence>
<dbReference type="AlphaFoldDB" id="K0RH18"/>
<keyword evidence="3" id="KW-1185">Reference proteome</keyword>
<reference evidence="2 3" key="1">
    <citation type="journal article" date="2012" name="Genome Biol.">
        <title>Genome and low-iron response of an oceanic diatom adapted to chronic iron limitation.</title>
        <authorList>
            <person name="Lommer M."/>
            <person name="Specht M."/>
            <person name="Roy A.S."/>
            <person name="Kraemer L."/>
            <person name="Andreson R."/>
            <person name="Gutowska M.A."/>
            <person name="Wolf J."/>
            <person name="Bergner S.V."/>
            <person name="Schilhabel M.B."/>
            <person name="Klostermeier U.C."/>
            <person name="Beiko R.G."/>
            <person name="Rosenstiel P."/>
            <person name="Hippler M."/>
            <person name="Laroche J."/>
        </authorList>
    </citation>
    <scope>NUCLEOTIDE SEQUENCE [LARGE SCALE GENOMIC DNA]</scope>
    <source>
        <strain evidence="2 3">CCMP1005</strain>
    </source>
</reference>
<feature type="compositionally biased region" description="Basic and acidic residues" evidence="1">
    <location>
        <begin position="217"/>
        <end position="232"/>
    </location>
</feature>
<feature type="non-terminal residue" evidence="2">
    <location>
        <position position="278"/>
    </location>
</feature>
<dbReference type="EMBL" id="AGNL01048163">
    <property type="protein sequence ID" value="EJK45902.1"/>
    <property type="molecule type" value="Genomic_DNA"/>
</dbReference>
<sequence length="278" mass="29680">MLDKSTRTLGPSFSFLPEIKWDQNAPFYLYQGHTLDGVERCVRVRRIVGWSFQPIFYFARISTENTPVFFVRGALPVCLRGKRGRGARVRAHGLAHVVFIGLWPGAARCSGARGGCSGRNDGSLQKLQTETAVVKKTAGRKSLRQGVIEEKKRAAGSQGDGGDGASESGPPRDDGGEGSGGPDRYGTGPSGGGADTVDTTDGRADPPAAGQPPEQPSPDHEPIVARTAEEAIRIANRKRGRDKKRGRDADGDHARNPAQAPSPAPAPGGFRPKRPKRR</sequence>
<evidence type="ECO:0000313" key="2">
    <source>
        <dbReference type="EMBL" id="EJK45902.1"/>
    </source>
</evidence>
<proteinExistence type="predicted"/>